<feature type="non-terminal residue" evidence="1">
    <location>
        <position position="93"/>
    </location>
</feature>
<evidence type="ECO:0000313" key="2">
    <source>
        <dbReference type="Proteomes" id="UP000823775"/>
    </source>
</evidence>
<evidence type="ECO:0000313" key="1">
    <source>
        <dbReference type="EMBL" id="MCD9643545.1"/>
    </source>
</evidence>
<accession>A0ABS8VC71</accession>
<proteinExistence type="predicted"/>
<comment type="caution">
    <text evidence="1">The sequence shown here is derived from an EMBL/GenBank/DDBJ whole genome shotgun (WGS) entry which is preliminary data.</text>
</comment>
<keyword evidence="2" id="KW-1185">Reference proteome</keyword>
<organism evidence="1 2">
    <name type="scientific">Datura stramonium</name>
    <name type="common">Jimsonweed</name>
    <name type="synonym">Common thornapple</name>
    <dbReference type="NCBI Taxonomy" id="4076"/>
    <lineage>
        <taxon>Eukaryota</taxon>
        <taxon>Viridiplantae</taxon>
        <taxon>Streptophyta</taxon>
        <taxon>Embryophyta</taxon>
        <taxon>Tracheophyta</taxon>
        <taxon>Spermatophyta</taxon>
        <taxon>Magnoliopsida</taxon>
        <taxon>eudicotyledons</taxon>
        <taxon>Gunneridae</taxon>
        <taxon>Pentapetalae</taxon>
        <taxon>asterids</taxon>
        <taxon>lamiids</taxon>
        <taxon>Solanales</taxon>
        <taxon>Solanaceae</taxon>
        <taxon>Solanoideae</taxon>
        <taxon>Datureae</taxon>
        <taxon>Datura</taxon>
    </lineage>
</organism>
<gene>
    <name evidence="1" type="ORF">HAX54_031128</name>
</gene>
<name>A0ABS8VC71_DATST</name>
<dbReference type="Proteomes" id="UP000823775">
    <property type="component" value="Unassembled WGS sequence"/>
</dbReference>
<reference evidence="1 2" key="1">
    <citation type="journal article" date="2021" name="BMC Genomics">
        <title>Datura genome reveals duplications of psychoactive alkaloid biosynthetic genes and high mutation rate following tissue culture.</title>
        <authorList>
            <person name="Rajewski A."/>
            <person name="Carter-House D."/>
            <person name="Stajich J."/>
            <person name="Litt A."/>
        </authorList>
    </citation>
    <scope>NUCLEOTIDE SEQUENCE [LARGE SCALE GENOMIC DNA]</scope>
    <source>
        <strain evidence="1">AR-01</strain>
    </source>
</reference>
<protein>
    <submittedName>
        <fullName evidence="1">Uncharacterized protein</fullName>
    </submittedName>
</protein>
<dbReference type="EMBL" id="JACEIK010003920">
    <property type="protein sequence ID" value="MCD9643545.1"/>
    <property type="molecule type" value="Genomic_DNA"/>
</dbReference>
<sequence length="93" mass="10389">MVLPPVVVELRPIKQGLKLGHKHILNLNYEWGSASSCCSRESTGIGFSRCSIDSASFFTYRFLPTYVVMRLLNVLEALVPNPGRLLVPQTNLQ</sequence>